<dbReference type="PROSITE" id="PS51063">
    <property type="entry name" value="HTH_CRP_2"/>
    <property type="match status" value="1"/>
</dbReference>
<dbReference type="InterPro" id="IPR036390">
    <property type="entry name" value="WH_DNA-bd_sf"/>
</dbReference>
<dbReference type="PROSITE" id="PS50042">
    <property type="entry name" value="CNMP_BINDING_3"/>
    <property type="match status" value="1"/>
</dbReference>
<gene>
    <name evidence="6" type="ORF">ACFFTR_49050</name>
</gene>
<evidence type="ECO:0000313" key="7">
    <source>
        <dbReference type="Proteomes" id="UP001589608"/>
    </source>
</evidence>
<evidence type="ECO:0000256" key="1">
    <source>
        <dbReference type="ARBA" id="ARBA00023015"/>
    </source>
</evidence>
<evidence type="ECO:0000256" key="2">
    <source>
        <dbReference type="ARBA" id="ARBA00023125"/>
    </source>
</evidence>
<keyword evidence="1" id="KW-0805">Transcription regulation</keyword>
<dbReference type="SUPFAM" id="SSF46785">
    <property type="entry name" value="Winged helix' DNA-binding domain"/>
    <property type="match status" value="1"/>
</dbReference>
<dbReference type="InterPro" id="IPR000595">
    <property type="entry name" value="cNMP-bd_dom"/>
</dbReference>
<protein>
    <submittedName>
        <fullName evidence="6">Crp/Fnr family transcriptional regulator</fullName>
    </submittedName>
</protein>
<dbReference type="PRINTS" id="PR00034">
    <property type="entry name" value="HTHCRP"/>
</dbReference>
<dbReference type="PANTHER" id="PTHR24567:SF74">
    <property type="entry name" value="HTH-TYPE TRANSCRIPTIONAL REGULATOR ARCR"/>
    <property type="match status" value="1"/>
</dbReference>
<feature type="domain" description="Cyclic nucleotide-binding" evidence="4">
    <location>
        <begin position="4"/>
        <end position="124"/>
    </location>
</feature>
<dbReference type="InterPro" id="IPR018490">
    <property type="entry name" value="cNMP-bd_dom_sf"/>
</dbReference>
<dbReference type="RefSeq" id="WP_223099976.1">
    <property type="nucleotide sequence ID" value="NZ_CP061913.1"/>
</dbReference>
<reference evidence="6 7" key="1">
    <citation type="submission" date="2024-09" db="EMBL/GenBank/DDBJ databases">
        <authorList>
            <person name="Sun Q."/>
            <person name="Mori K."/>
        </authorList>
    </citation>
    <scope>NUCLEOTIDE SEQUENCE [LARGE SCALE GENOMIC DNA]</scope>
    <source>
        <strain evidence="6 7">JCM 3307</strain>
    </source>
</reference>
<keyword evidence="3" id="KW-0804">Transcription</keyword>
<dbReference type="InterPro" id="IPR012318">
    <property type="entry name" value="HTH_CRP"/>
</dbReference>
<dbReference type="InterPro" id="IPR050397">
    <property type="entry name" value="Env_Response_Regulators"/>
</dbReference>
<comment type="caution">
    <text evidence="6">The sequence shown here is derived from an EMBL/GenBank/DDBJ whole genome shotgun (WGS) entry which is preliminary data.</text>
</comment>
<proteinExistence type="predicted"/>
<organism evidence="6 7">
    <name type="scientific">Dactylosporangium vinaceum</name>
    <dbReference type="NCBI Taxonomy" id="53362"/>
    <lineage>
        <taxon>Bacteria</taxon>
        <taxon>Bacillati</taxon>
        <taxon>Actinomycetota</taxon>
        <taxon>Actinomycetes</taxon>
        <taxon>Micromonosporales</taxon>
        <taxon>Micromonosporaceae</taxon>
        <taxon>Dactylosporangium</taxon>
    </lineage>
</organism>
<dbReference type="InterPro" id="IPR014710">
    <property type="entry name" value="RmlC-like_jellyroll"/>
</dbReference>
<keyword evidence="2" id="KW-0238">DNA-binding</keyword>
<dbReference type="Gene3D" id="2.60.120.10">
    <property type="entry name" value="Jelly Rolls"/>
    <property type="match status" value="1"/>
</dbReference>
<dbReference type="Gene3D" id="1.10.10.10">
    <property type="entry name" value="Winged helix-like DNA-binding domain superfamily/Winged helix DNA-binding domain"/>
    <property type="match status" value="1"/>
</dbReference>
<evidence type="ECO:0000259" key="5">
    <source>
        <dbReference type="PROSITE" id="PS51063"/>
    </source>
</evidence>
<dbReference type="Proteomes" id="UP001589608">
    <property type="component" value="Unassembled WGS sequence"/>
</dbReference>
<evidence type="ECO:0000313" key="6">
    <source>
        <dbReference type="EMBL" id="MFB9451064.1"/>
    </source>
</evidence>
<feature type="domain" description="HTH crp-type" evidence="5">
    <location>
        <begin position="138"/>
        <end position="211"/>
    </location>
</feature>
<accession>A0ABV5MQB2</accession>
<keyword evidence="7" id="KW-1185">Reference proteome</keyword>
<name>A0ABV5MQB2_9ACTN</name>
<dbReference type="PANTHER" id="PTHR24567">
    <property type="entry name" value="CRP FAMILY TRANSCRIPTIONAL REGULATORY PROTEIN"/>
    <property type="match status" value="1"/>
</dbReference>
<dbReference type="Pfam" id="PF00027">
    <property type="entry name" value="cNMP_binding"/>
    <property type="match status" value="1"/>
</dbReference>
<dbReference type="EMBL" id="JBHMCA010000084">
    <property type="protein sequence ID" value="MFB9451064.1"/>
    <property type="molecule type" value="Genomic_DNA"/>
</dbReference>
<dbReference type="SMART" id="SM00100">
    <property type="entry name" value="cNMP"/>
    <property type="match status" value="1"/>
</dbReference>
<dbReference type="SUPFAM" id="SSF51206">
    <property type="entry name" value="cAMP-binding domain-like"/>
    <property type="match status" value="1"/>
</dbReference>
<evidence type="ECO:0000256" key="3">
    <source>
        <dbReference type="ARBA" id="ARBA00023163"/>
    </source>
</evidence>
<dbReference type="SMART" id="SM00419">
    <property type="entry name" value="HTH_CRP"/>
    <property type="match status" value="1"/>
</dbReference>
<dbReference type="InterPro" id="IPR036388">
    <property type="entry name" value="WH-like_DNA-bd_sf"/>
</dbReference>
<dbReference type="Pfam" id="PF13545">
    <property type="entry name" value="HTH_Crp_2"/>
    <property type="match status" value="1"/>
</dbReference>
<evidence type="ECO:0000259" key="4">
    <source>
        <dbReference type="PROSITE" id="PS50042"/>
    </source>
</evidence>
<dbReference type="CDD" id="cd00038">
    <property type="entry name" value="CAP_ED"/>
    <property type="match status" value="1"/>
</dbReference>
<sequence>MTEFFDLLHADEQAALEAAGHRRQWRRGAVIFREASRSEAVIILRAGRVKVSSDTASGTEVVLAVRGPGALIGELSAIDGGPMSATVTALEPVTALSVPSPDFERYLLGHARVSFLLMRELTRRLRDADRKRIEFGAYDTTGRVAARLVELAERFGEAAPEGLRIGLPLSQDELAGWTGSSREAVTKALRTLREEGLIQTGRLHVIVHDLDALRDRAQ</sequence>